<gene>
    <name evidence="1" type="ORF">LIER_37606</name>
</gene>
<dbReference type="EMBL" id="BAABME010018211">
    <property type="protein sequence ID" value="GAA0153005.1"/>
    <property type="molecule type" value="Genomic_DNA"/>
</dbReference>
<keyword evidence="2" id="KW-1185">Reference proteome</keyword>
<evidence type="ECO:0000313" key="2">
    <source>
        <dbReference type="Proteomes" id="UP001454036"/>
    </source>
</evidence>
<proteinExistence type="predicted"/>
<dbReference type="AlphaFoldDB" id="A0AAV3PRP4"/>
<name>A0AAV3PRP4_LITER</name>
<organism evidence="1 2">
    <name type="scientific">Lithospermum erythrorhizon</name>
    <name type="common">Purple gromwell</name>
    <name type="synonym">Lithospermum officinale var. erythrorhizon</name>
    <dbReference type="NCBI Taxonomy" id="34254"/>
    <lineage>
        <taxon>Eukaryota</taxon>
        <taxon>Viridiplantae</taxon>
        <taxon>Streptophyta</taxon>
        <taxon>Embryophyta</taxon>
        <taxon>Tracheophyta</taxon>
        <taxon>Spermatophyta</taxon>
        <taxon>Magnoliopsida</taxon>
        <taxon>eudicotyledons</taxon>
        <taxon>Gunneridae</taxon>
        <taxon>Pentapetalae</taxon>
        <taxon>asterids</taxon>
        <taxon>lamiids</taxon>
        <taxon>Boraginales</taxon>
        <taxon>Boraginaceae</taxon>
        <taxon>Boraginoideae</taxon>
        <taxon>Lithospermeae</taxon>
        <taxon>Lithospermum</taxon>
    </lineage>
</organism>
<dbReference type="Proteomes" id="UP001454036">
    <property type="component" value="Unassembled WGS sequence"/>
</dbReference>
<protein>
    <submittedName>
        <fullName evidence="1">Uncharacterized protein</fullName>
    </submittedName>
</protein>
<comment type="caution">
    <text evidence="1">The sequence shown here is derived from an EMBL/GenBank/DDBJ whole genome shotgun (WGS) entry which is preliminary data.</text>
</comment>
<sequence length="130" mass="13662">MHKMAIANLVPTSNNANVSEEVGRMIILIHQHPEILKAGDGSGEDAKPLTITDKLISGKRIVDVEIKGAEKPTAAPEGEAVAPVDQALKVTVPPIVHDTVPADTADPEIIPPTVNDLASDAADETIRSHV</sequence>
<accession>A0AAV3PRP4</accession>
<reference evidence="1 2" key="1">
    <citation type="submission" date="2024-01" db="EMBL/GenBank/DDBJ databases">
        <title>The complete chloroplast genome sequence of Lithospermum erythrorhizon: insights into the phylogenetic relationship among Boraginaceae species and the maternal lineages of purple gromwells.</title>
        <authorList>
            <person name="Okada T."/>
            <person name="Watanabe K."/>
        </authorList>
    </citation>
    <scope>NUCLEOTIDE SEQUENCE [LARGE SCALE GENOMIC DNA]</scope>
</reference>
<evidence type="ECO:0000313" key="1">
    <source>
        <dbReference type="EMBL" id="GAA0153005.1"/>
    </source>
</evidence>